<dbReference type="Proteomes" id="UP001629230">
    <property type="component" value="Unassembled WGS sequence"/>
</dbReference>
<dbReference type="Gene3D" id="1.10.10.10">
    <property type="entry name" value="Winged helix-like DNA-binding domain superfamily/Winged helix DNA-binding domain"/>
    <property type="match status" value="1"/>
</dbReference>
<dbReference type="InterPro" id="IPR058163">
    <property type="entry name" value="LysR-type_TF_proteobact-type"/>
</dbReference>
<keyword evidence="4" id="KW-0804">Transcription</keyword>
<dbReference type="PANTHER" id="PTHR30537">
    <property type="entry name" value="HTH-TYPE TRANSCRIPTIONAL REGULATOR"/>
    <property type="match status" value="1"/>
</dbReference>
<dbReference type="SUPFAM" id="SSF46785">
    <property type="entry name" value="Winged helix' DNA-binding domain"/>
    <property type="match status" value="1"/>
</dbReference>
<dbReference type="PROSITE" id="PS50931">
    <property type="entry name" value="HTH_LYSR"/>
    <property type="match status" value="1"/>
</dbReference>
<keyword evidence="2" id="KW-0805">Transcription regulation</keyword>
<dbReference type="Gene3D" id="3.40.190.290">
    <property type="match status" value="1"/>
</dbReference>
<feature type="domain" description="HTH lysR-type" evidence="5">
    <location>
        <begin position="21"/>
        <end position="66"/>
    </location>
</feature>
<dbReference type="InterPro" id="IPR005119">
    <property type="entry name" value="LysR_subst-bd"/>
</dbReference>
<evidence type="ECO:0000256" key="2">
    <source>
        <dbReference type="ARBA" id="ARBA00023015"/>
    </source>
</evidence>
<dbReference type="Pfam" id="PF03466">
    <property type="entry name" value="LysR_substrate"/>
    <property type="match status" value="1"/>
</dbReference>
<protein>
    <submittedName>
        <fullName evidence="6">LysR family transcriptional regulator</fullName>
    </submittedName>
</protein>
<evidence type="ECO:0000313" key="7">
    <source>
        <dbReference type="Proteomes" id="UP001629230"/>
    </source>
</evidence>
<proteinExistence type="inferred from homology"/>
<comment type="similarity">
    <text evidence="1">Belongs to the LysR transcriptional regulatory family.</text>
</comment>
<evidence type="ECO:0000256" key="1">
    <source>
        <dbReference type="ARBA" id="ARBA00009437"/>
    </source>
</evidence>
<dbReference type="EMBL" id="JAQQEZ010000031">
    <property type="protein sequence ID" value="MFM0005647.1"/>
    <property type="molecule type" value="Genomic_DNA"/>
</dbReference>
<dbReference type="CDD" id="cd08475">
    <property type="entry name" value="PBP2_CrgA_like_6"/>
    <property type="match status" value="1"/>
</dbReference>
<accession>A0ABW9AYG0</accession>
<organism evidence="6 7">
    <name type="scientific">Paraburkholderia dipogonis</name>
    <dbReference type="NCBI Taxonomy" id="1211383"/>
    <lineage>
        <taxon>Bacteria</taxon>
        <taxon>Pseudomonadati</taxon>
        <taxon>Pseudomonadota</taxon>
        <taxon>Betaproteobacteria</taxon>
        <taxon>Burkholderiales</taxon>
        <taxon>Burkholderiaceae</taxon>
        <taxon>Paraburkholderia</taxon>
    </lineage>
</organism>
<dbReference type="PANTHER" id="PTHR30537:SF72">
    <property type="entry name" value="LYSR FAMILY TRANSCRIPTIONAL REGULATOR"/>
    <property type="match status" value="1"/>
</dbReference>
<dbReference type="InterPro" id="IPR036388">
    <property type="entry name" value="WH-like_DNA-bd_sf"/>
</dbReference>
<dbReference type="RefSeq" id="WP_408180346.1">
    <property type="nucleotide sequence ID" value="NZ_JAQQEZ010000031.1"/>
</dbReference>
<name>A0ABW9AYG0_9BURK</name>
<reference evidence="6 7" key="1">
    <citation type="journal article" date="2024" name="Chem. Sci.">
        <title>Discovery of megapolipeptins by genome mining of a Burkholderiales bacteria collection.</title>
        <authorList>
            <person name="Paulo B.S."/>
            <person name="Recchia M.J.J."/>
            <person name="Lee S."/>
            <person name="Fergusson C.H."/>
            <person name="Romanowski S.B."/>
            <person name="Hernandez A."/>
            <person name="Krull N."/>
            <person name="Liu D.Y."/>
            <person name="Cavanagh H."/>
            <person name="Bos A."/>
            <person name="Gray C.A."/>
            <person name="Murphy B.T."/>
            <person name="Linington R.G."/>
            <person name="Eustaquio A.S."/>
        </authorList>
    </citation>
    <scope>NUCLEOTIDE SEQUENCE [LARGE SCALE GENOMIC DNA]</scope>
    <source>
        <strain evidence="6 7">RL17-350-BIC-A</strain>
    </source>
</reference>
<dbReference type="Pfam" id="PF00126">
    <property type="entry name" value="HTH_1"/>
    <property type="match status" value="1"/>
</dbReference>
<dbReference type="InterPro" id="IPR000847">
    <property type="entry name" value="LysR_HTH_N"/>
</dbReference>
<keyword evidence="7" id="KW-1185">Reference proteome</keyword>
<sequence length="310" mass="34303">MDSNIVAGDRFSGMNEFVLSAQEGSFTAAGLRLGLTSSAVGKAVTRLEERLGTKLVHRTTRRLTLTNEGEAYLSSCLRVLNELEETESYLTTGRSEPVGRVRVELPATFGRRHVLPSLLELSTRHPRLDLSANFSERLADLIAEGIDVAVRIGVLKDDLDIAARRLGEQRLVICASRAYLKRNGIPKTKDNLLVHDCIGGLRRTQRAVWLLRNEQGVSEPVDVKVRHELGDGEAMLNTALAGCGLAQLPTWLVGEHLRSGALVQVLDEWTRGEMPIHVIWPRTKYIQPRVRVVIDELVRLSSEGDSGFKA</sequence>
<evidence type="ECO:0000256" key="4">
    <source>
        <dbReference type="ARBA" id="ARBA00023163"/>
    </source>
</evidence>
<keyword evidence="3" id="KW-0238">DNA-binding</keyword>
<comment type="caution">
    <text evidence="6">The sequence shown here is derived from an EMBL/GenBank/DDBJ whole genome shotgun (WGS) entry which is preliminary data.</text>
</comment>
<evidence type="ECO:0000313" key="6">
    <source>
        <dbReference type="EMBL" id="MFM0005647.1"/>
    </source>
</evidence>
<evidence type="ECO:0000256" key="3">
    <source>
        <dbReference type="ARBA" id="ARBA00023125"/>
    </source>
</evidence>
<gene>
    <name evidence="6" type="ORF">PQR57_32185</name>
</gene>
<dbReference type="InterPro" id="IPR036390">
    <property type="entry name" value="WH_DNA-bd_sf"/>
</dbReference>
<evidence type="ECO:0000259" key="5">
    <source>
        <dbReference type="PROSITE" id="PS50931"/>
    </source>
</evidence>
<dbReference type="SUPFAM" id="SSF53850">
    <property type="entry name" value="Periplasmic binding protein-like II"/>
    <property type="match status" value="1"/>
</dbReference>